<gene>
    <name evidence="2" type="ORF">DILT_LOCUS18026</name>
</gene>
<dbReference type="Proteomes" id="UP000281553">
    <property type="component" value="Unassembled WGS sequence"/>
</dbReference>
<organism evidence="2 3">
    <name type="scientific">Dibothriocephalus latus</name>
    <name type="common">Fish tapeworm</name>
    <name type="synonym">Diphyllobothrium latum</name>
    <dbReference type="NCBI Taxonomy" id="60516"/>
    <lineage>
        <taxon>Eukaryota</taxon>
        <taxon>Metazoa</taxon>
        <taxon>Spiralia</taxon>
        <taxon>Lophotrochozoa</taxon>
        <taxon>Platyhelminthes</taxon>
        <taxon>Cestoda</taxon>
        <taxon>Eucestoda</taxon>
        <taxon>Diphyllobothriidea</taxon>
        <taxon>Diphyllobothriidae</taxon>
        <taxon>Dibothriocephalus</taxon>
    </lineage>
</organism>
<name>A0A3P7NBD1_DIBLA</name>
<sequence length="69" mass="7367">MLGPRQATSAPRDSTASSVASRPPPPTPSIFPDSICPNRRVIANLELEIARYRALVARGIVPKGKSTLL</sequence>
<feature type="compositionally biased region" description="Polar residues" evidence="1">
    <location>
        <begin position="1"/>
        <end position="12"/>
    </location>
</feature>
<evidence type="ECO:0000313" key="2">
    <source>
        <dbReference type="EMBL" id="VDN39825.1"/>
    </source>
</evidence>
<keyword evidence="3" id="KW-1185">Reference proteome</keyword>
<dbReference type="EMBL" id="UYRU01096751">
    <property type="protein sequence ID" value="VDN39825.1"/>
    <property type="molecule type" value="Genomic_DNA"/>
</dbReference>
<protein>
    <submittedName>
        <fullName evidence="2">Uncharacterized protein</fullName>
    </submittedName>
</protein>
<dbReference type="AlphaFoldDB" id="A0A3P7NBD1"/>
<proteinExistence type="predicted"/>
<accession>A0A3P7NBD1</accession>
<evidence type="ECO:0000313" key="3">
    <source>
        <dbReference type="Proteomes" id="UP000281553"/>
    </source>
</evidence>
<dbReference type="OrthoDB" id="185373at2759"/>
<feature type="region of interest" description="Disordered" evidence="1">
    <location>
        <begin position="1"/>
        <end position="33"/>
    </location>
</feature>
<reference evidence="2 3" key="1">
    <citation type="submission" date="2018-11" db="EMBL/GenBank/DDBJ databases">
        <authorList>
            <consortium name="Pathogen Informatics"/>
        </authorList>
    </citation>
    <scope>NUCLEOTIDE SEQUENCE [LARGE SCALE GENOMIC DNA]</scope>
</reference>
<evidence type="ECO:0000256" key="1">
    <source>
        <dbReference type="SAM" id="MobiDB-lite"/>
    </source>
</evidence>